<evidence type="ECO:0000313" key="3">
    <source>
        <dbReference type="RefSeq" id="XP_031392290.1"/>
    </source>
</evidence>
<feature type="compositionally biased region" description="Low complexity" evidence="1">
    <location>
        <begin position="13"/>
        <end position="25"/>
    </location>
</feature>
<dbReference type="InterPro" id="IPR039615">
    <property type="entry name" value="PKS"/>
</dbReference>
<feature type="region of interest" description="Disordered" evidence="1">
    <location>
        <begin position="445"/>
        <end position="472"/>
    </location>
</feature>
<dbReference type="RefSeq" id="XP_031392290.1">
    <property type="nucleotide sequence ID" value="XM_031536430.1"/>
</dbReference>
<dbReference type="GO" id="GO:0009638">
    <property type="term" value="P:phototropism"/>
    <property type="evidence" value="ECO:0007669"/>
    <property type="project" value="InterPro"/>
</dbReference>
<sequence>MRSPVSSNLGSSFPQPQTNQPTFPFHSSSFGQKKLSSLMATDFSFSAYLRPTNDDNDGCGESRAVVAAAALGDLELSIFDARKYFTETSIDLIPCATKKISQPVPRFSMDLSVDGFSRSYRTRSYRSYATPTASSEASSNSHTGLLSNPPGAIPVSLRNPALDRKSGSSKKSVQVKKTSSETRSPASRNNCSPKLGEAVISKLKLDNSTGKVTSKPELFVENMQNIVPDAHTRFSNEGSTFPVLNPSTSSSSLPSNRKLLIHDFPPKTASAVIASLPLPLTEDPPRDSLEVFQPSGIPPDIRMKSRDAISSPVNPRRRINSVSIDDDIMSDASSDLFEIESFSTQANSTSYPAAYARPRDSLDEARPRFSTAASGGIYGCLDGPTAVAAYDTATECGYEPSEASVMWSVTTAEGTAFDHASVTNYSVSASDIEEFTRIQLRQHNELERSGGGVGGGGGKRRGGGGGLLTSCR</sequence>
<reference evidence="2" key="1">
    <citation type="journal article" date="2020" name="Plant Biotechnol. J.">
        <title>The pomegranate (Punica granatum L.) draft genome dissects genetic divergence between soft- and hard-seeded cultivars.</title>
        <authorList>
            <person name="Luo X."/>
            <person name="Li H."/>
            <person name="Wu Z."/>
            <person name="Yao W."/>
            <person name="Zhao P."/>
            <person name="Cao D."/>
            <person name="Yu H."/>
            <person name="Li K."/>
            <person name="Poudel K."/>
            <person name="Zhao D."/>
            <person name="Zhang F."/>
            <person name="Xia X."/>
            <person name="Chen L."/>
            <person name="Wang Q."/>
            <person name="Jing D."/>
            <person name="Cao S."/>
        </authorList>
    </citation>
    <scope>NUCLEOTIDE SEQUENCE [LARGE SCALE GENOMIC DNA]</scope>
    <source>
        <strain evidence="2">cv. Tunisia</strain>
    </source>
</reference>
<feature type="compositionally biased region" description="Polar residues" evidence="1">
    <location>
        <begin position="129"/>
        <end position="146"/>
    </location>
</feature>
<dbReference type="AlphaFoldDB" id="A0A6P8D6S9"/>
<accession>A0A6P8D6S9</accession>
<protein>
    <submittedName>
        <fullName evidence="3">Protein PHYTOCHROME KINASE SUBSTRATE 4-like</fullName>
    </submittedName>
</protein>
<keyword evidence="2" id="KW-1185">Reference proteome</keyword>
<gene>
    <name evidence="3" type="primary">LOC116204344</name>
</gene>
<dbReference type="Proteomes" id="UP000515151">
    <property type="component" value="Chromosome 4"/>
</dbReference>
<dbReference type="PANTHER" id="PTHR33781">
    <property type="entry name" value="PROTEIN PHYTOCHROME KINASE SUBSTRATE 1-RELATED"/>
    <property type="match status" value="1"/>
</dbReference>
<proteinExistence type="predicted"/>
<feature type="compositionally biased region" description="Polar residues" evidence="1">
    <location>
        <begin position="181"/>
        <end position="192"/>
    </location>
</feature>
<name>A0A6P8D6S9_PUNGR</name>
<feature type="region of interest" description="Disordered" evidence="1">
    <location>
        <begin position="1"/>
        <end position="26"/>
    </location>
</feature>
<dbReference type="GeneID" id="116204344"/>
<evidence type="ECO:0000256" key="1">
    <source>
        <dbReference type="SAM" id="MobiDB-lite"/>
    </source>
</evidence>
<dbReference type="OrthoDB" id="691744at2759"/>
<reference evidence="3" key="2">
    <citation type="submission" date="2025-08" db="UniProtKB">
        <authorList>
            <consortium name="RefSeq"/>
        </authorList>
    </citation>
    <scope>IDENTIFICATION</scope>
    <source>
        <tissue evidence="3">Leaf</tissue>
    </source>
</reference>
<feature type="compositionally biased region" description="Gly residues" evidence="1">
    <location>
        <begin position="449"/>
        <end position="472"/>
    </location>
</feature>
<organism evidence="2 3">
    <name type="scientific">Punica granatum</name>
    <name type="common">Pomegranate</name>
    <dbReference type="NCBI Taxonomy" id="22663"/>
    <lineage>
        <taxon>Eukaryota</taxon>
        <taxon>Viridiplantae</taxon>
        <taxon>Streptophyta</taxon>
        <taxon>Embryophyta</taxon>
        <taxon>Tracheophyta</taxon>
        <taxon>Spermatophyta</taxon>
        <taxon>Magnoliopsida</taxon>
        <taxon>eudicotyledons</taxon>
        <taxon>Gunneridae</taxon>
        <taxon>Pentapetalae</taxon>
        <taxon>rosids</taxon>
        <taxon>malvids</taxon>
        <taxon>Myrtales</taxon>
        <taxon>Lythraceae</taxon>
        <taxon>Punica</taxon>
    </lineage>
</organism>
<dbReference type="PANTHER" id="PTHR33781:SF1">
    <property type="entry name" value="PROTEIN PHYTOCHROME KINASE SUBSTRATE 4"/>
    <property type="match status" value="1"/>
</dbReference>
<feature type="compositionally biased region" description="Polar residues" evidence="1">
    <location>
        <begin position="1"/>
        <end position="12"/>
    </location>
</feature>
<evidence type="ECO:0000313" key="2">
    <source>
        <dbReference type="Proteomes" id="UP000515151"/>
    </source>
</evidence>
<feature type="region of interest" description="Disordered" evidence="1">
    <location>
        <begin position="127"/>
        <end position="195"/>
    </location>
</feature>